<evidence type="ECO:0000313" key="3">
    <source>
        <dbReference type="EMBL" id="KAH7981652.1"/>
    </source>
</evidence>
<keyword evidence="2" id="KW-0812">Transmembrane</keyword>
<accession>A0A9D4QG31</accession>
<keyword evidence="2" id="KW-1133">Transmembrane helix</keyword>
<reference evidence="3" key="1">
    <citation type="journal article" date="2020" name="Cell">
        <title>Large-Scale Comparative Analyses of Tick Genomes Elucidate Their Genetic Diversity and Vector Capacities.</title>
        <authorList>
            <consortium name="Tick Genome and Microbiome Consortium (TIGMIC)"/>
            <person name="Jia N."/>
            <person name="Wang J."/>
            <person name="Shi W."/>
            <person name="Du L."/>
            <person name="Sun Y."/>
            <person name="Zhan W."/>
            <person name="Jiang J.F."/>
            <person name="Wang Q."/>
            <person name="Zhang B."/>
            <person name="Ji P."/>
            <person name="Bell-Sakyi L."/>
            <person name="Cui X.M."/>
            <person name="Yuan T.T."/>
            <person name="Jiang B.G."/>
            <person name="Yang W.F."/>
            <person name="Lam T.T."/>
            <person name="Chang Q.C."/>
            <person name="Ding S.J."/>
            <person name="Wang X.J."/>
            <person name="Zhu J.G."/>
            <person name="Ruan X.D."/>
            <person name="Zhao L."/>
            <person name="Wei J.T."/>
            <person name="Ye R.Z."/>
            <person name="Que T.C."/>
            <person name="Du C.H."/>
            <person name="Zhou Y.H."/>
            <person name="Cheng J.X."/>
            <person name="Dai P.F."/>
            <person name="Guo W.B."/>
            <person name="Han X.H."/>
            <person name="Huang E.J."/>
            <person name="Li L.F."/>
            <person name="Wei W."/>
            <person name="Gao Y.C."/>
            <person name="Liu J.Z."/>
            <person name="Shao H.Z."/>
            <person name="Wang X."/>
            <person name="Wang C.C."/>
            <person name="Yang T.C."/>
            <person name="Huo Q.B."/>
            <person name="Li W."/>
            <person name="Chen H.Y."/>
            <person name="Chen S.E."/>
            <person name="Zhou L.G."/>
            <person name="Ni X.B."/>
            <person name="Tian J.H."/>
            <person name="Sheng Y."/>
            <person name="Liu T."/>
            <person name="Pan Y.S."/>
            <person name="Xia L.Y."/>
            <person name="Li J."/>
            <person name="Zhao F."/>
            <person name="Cao W.C."/>
        </authorList>
    </citation>
    <scope>NUCLEOTIDE SEQUENCE</scope>
    <source>
        <strain evidence="3">Rsan-2018</strain>
    </source>
</reference>
<gene>
    <name evidence="3" type="ORF">HPB52_000427</name>
</gene>
<protein>
    <submittedName>
        <fullName evidence="3">Uncharacterized protein</fullName>
    </submittedName>
</protein>
<feature type="region of interest" description="Disordered" evidence="1">
    <location>
        <begin position="170"/>
        <end position="203"/>
    </location>
</feature>
<proteinExistence type="predicted"/>
<keyword evidence="4" id="KW-1185">Reference proteome</keyword>
<dbReference type="Proteomes" id="UP000821837">
    <property type="component" value="Chromosome 1"/>
</dbReference>
<dbReference type="EMBL" id="JABSTV010001245">
    <property type="protein sequence ID" value="KAH7981652.1"/>
    <property type="molecule type" value="Genomic_DNA"/>
</dbReference>
<feature type="compositionally biased region" description="Basic and acidic residues" evidence="1">
    <location>
        <begin position="15"/>
        <end position="28"/>
    </location>
</feature>
<evidence type="ECO:0000256" key="2">
    <source>
        <dbReference type="SAM" id="Phobius"/>
    </source>
</evidence>
<dbReference type="AlphaFoldDB" id="A0A9D4QG31"/>
<evidence type="ECO:0000256" key="1">
    <source>
        <dbReference type="SAM" id="MobiDB-lite"/>
    </source>
</evidence>
<feature type="region of interest" description="Disordered" evidence="1">
    <location>
        <begin position="1"/>
        <end position="67"/>
    </location>
</feature>
<feature type="region of interest" description="Disordered" evidence="1">
    <location>
        <begin position="222"/>
        <end position="262"/>
    </location>
</feature>
<reference evidence="3" key="2">
    <citation type="submission" date="2021-09" db="EMBL/GenBank/DDBJ databases">
        <authorList>
            <person name="Jia N."/>
            <person name="Wang J."/>
            <person name="Shi W."/>
            <person name="Du L."/>
            <person name="Sun Y."/>
            <person name="Zhan W."/>
            <person name="Jiang J."/>
            <person name="Wang Q."/>
            <person name="Zhang B."/>
            <person name="Ji P."/>
            <person name="Sakyi L.B."/>
            <person name="Cui X."/>
            <person name="Yuan T."/>
            <person name="Jiang B."/>
            <person name="Yang W."/>
            <person name="Lam T.T.-Y."/>
            <person name="Chang Q."/>
            <person name="Ding S."/>
            <person name="Wang X."/>
            <person name="Zhu J."/>
            <person name="Ruan X."/>
            <person name="Zhao L."/>
            <person name="Wei J."/>
            <person name="Que T."/>
            <person name="Du C."/>
            <person name="Cheng J."/>
            <person name="Dai P."/>
            <person name="Han X."/>
            <person name="Huang E."/>
            <person name="Gao Y."/>
            <person name="Liu J."/>
            <person name="Shao H."/>
            <person name="Ye R."/>
            <person name="Li L."/>
            <person name="Wei W."/>
            <person name="Wang X."/>
            <person name="Wang C."/>
            <person name="Huo Q."/>
            <person name="Li W."/>
            <person name="Guo W."/>
            <person name="Chen H."/>
            <person name="Chen S."/>
            <person name="Zhou L."/>
            <person name="Zhou L."/>
            <person name="Ni X."/>
            <person name="Tian J."/>
            <person name="Zhou Y."/>
            <person name="Sheng Y."/>
            <person name="Liu T."/>
            <person name="Pan Y."/>
            <person name="Xia L."/>
            <person name="Li J."/>
            <person name="Zhao F."/>
            <person name="Cao W."/>
        </authorList>
    </citation>
    <scope>NUCLEOTIDE SEQUENCE</scope>
    <source>
        <strain evidence="3">Rsan-2018</strain>
        <tissue evidence="3">Larvae</tissue>
    </source>
</reference>
<sequence length="459" mass="50334">MANAGDTIDEMPTGSRHDRSPHAVRDPDASSPPPQTVCGDPSPAVSNPSAPIPVIRAPTHPPSSHLGWPPPAYSEDFFRHVPIVSPSTPPEYYTRRVSMNRVRSNRIARRGAPTTRAADSTRDHQPLLVMDTYPVPLRDVGVNPLQYCMIGVLFAGLFVAAALVVIDSPGGRLSPHDIVQPEEERRRPARHPLPRPAHDIRDEKDAEVVLPGEDEQHSLGVQASAANMPFRKPDGSATTTTVANDDDEAQEPGPVGSPAPRRATLRQDCSRYYYTYCTRSTTPVFHYDPEELTCVPTTALGTQLCNRGTNRFTSWERCRAGCLQPDRVSDMCFENALFMPCSKQDVIASFWYFNGTACTKWTFPHGRCPASQPGVYRTLGECSLQCAENGVQADSPRCGVPAPGECGLEHLRHPYFADMQAEGSARCVNASHATLLDRRCLVGNNQFDSMKACQQACQD</sequence>
<comment type="caution">
    <text evidence="3">The sequence shown here is derived from an EMBL/GenBank/DDBJ whole genome shotgun (WGS) entry which is preliminary data.</text>
</comment>
<keyword evidence="2" id="KW-0472">Membrane</keyword>
<evidence type="ECO:0000313" key="4">
    <source>
        <dbReference type="Proteomes" id="UP000821837"/>
    </source>
</evidence>
<organism evidence="3 4">
    <name type="scientific">Rhipicephalus sanguineus</name>
    <name type="common">Brown dog tick</name>
    <name type="synonym">Ixodes sanguineus</name>
    <dbReference type="NCBI Taxonomy" id="34632"/>
    <lineage>
        <taxon>Eukaryota</taxon>
        <taxon>Metazoa</taxon>
        <taxon>Ecdysozoa</taxon>
        <taxon>Arthropoda</taxon>
        <taxon>Chelicerata</taxon>
        <taxon>Arachnida</taxon>
        <taxon>Acari</taxon>
        <taxon>Parasitiformes</taxon>
        <taxon>Ixodida</taxon>
        <taxon>Ixodoidea</taxon>
        <taxon>Ixodidae</taxon>
        <taxon>Rhipicephalinae</taxon>
        <taxon>Rhipicephalus</taxon>
        <taxon>Rhipicephalus</taxon>
    </lineage>
</organism>
<dbReference type="VEuPathDB" id="VectorBase:RSAN_033408"/>
<feature type="transmembrane region" description="Helical" evidence="2">
    <location>
        <begin position="144"/>
        <end position="166"/>
    </location>
</feature>
<name>A0A9D4QG31_RHISA</name>